<comment type="caution">
    <text evidence="1">The sequence shown here is derived from an EMBL/GenBank/DDBJ whole genome shotgun (WGS) entry which is preliminary data.</text>
</comment>
<dbReference type="AlphaFoldDB" id="A0A4Q1JKY5"/>
<gene>
    <name evidence="1" type="ORF">EO244_11380</name>
</gene>
<keyword evidence="2" id="KW-1185">Reference proteome</keyword>
<evidence type="ECO:0000313" key="2">
    <source>
        <dbReference type="Proteomes" id="UP000289703"/>
    </source>
</evidence>
<dbReference type="RefSeq" id="WP_129254800.1">
    <property type="nucleotide sequence ID" value="NZ_SAXA01000010.1"/>
</dbReference>
<reference evidence="1 2" key="1">
    <citation type="submission" date="2019-01" db="EMBL/GenBank/DDBJ databases">
        <title>Ancylomarina salipaludis sp. nov., isolated from a salt marsh.</title>
        <authorList>
            <person name="Yoon J.-H."/>
        </authorList>
    </citation>
    <scope>NUCLEOTIDE SEQUENCE [LARGE SCALE GENOMIC DNA]</scope>
    <source>
        <strain evidence="1 2">SHSM-M15</strain>
    </source>
</reference>
<proteinExistence type="predicted"/>
<organism evidence="1 2">
    <name type="scientific">Ancylomarina salipaludis</name>
    <dbReference type="NCBI Taxonomy" id="2501299"/>
    <lineage>
        <taxon>Bacteria</taxon>
        <taxon>Pseudomonadati</taxon>
        <taxon>Bacteroidota</taxon>
        <taxon>Bacteroidia</taxon>
        <taxon>Marinilabiliales</taxon>
        <taxon>Marinifilaceae</taxon>
        <taxon>Ancylomarina</taxon>
    </lineage>
</organism>
<dbReference type="Proteomes" id="UP000289703">
    <property type="component" value="Unassembled WGS sequence"/>
</dbReference>
<name>A0A4Q1JKY5_9BACT</name>
<dbReference type="OrthoDB" id="1073876at2"/>
<accession>A0A4Q1JKY5</accession>
<dbReference type="EMBL" id="SAXA01000010">
    <property type="protein sequence ID" value="RXQ92145.1"/>
    <property type="molecule type" value="Genomic_DNA"/>
</dbReference>
<sequence length="205" mass="24303">MNNFYDKYEFFPLTILDSPLETVELEIKEILKNWWKDSKIEFGTVDLGKINPPPMLTAGGAHFPKFLIWEPKNNPNSTAFFGNYQDGLNSLIHVWNQRFGKRAVSVRLSNDSICDYPHHEINVKTTDNEERIVHTHVESKWEFFQTGPVQEFEDIENYKARKIKDRLSNDIVNKYLTKLGFEIREEDFYKSNQEGIYFERLSWNK</sequence>
<evidence type="ECO:0000313" key="1">
    <source>
        <dbReference type="EMBL" id="RXQ92145.1"/>
    </source>
</evidence>
<protein>
    <submittedName>
        <fullName evidence="1">Uncharacterized protein</fullName>
    </submittedName>
</protein>